<dbReference type="PANTHER" id="PTHR10050:SF46">
    <property type="entry name" value="PROTEIN O-MANNOSYL-TRANSFERASE 2"/>
    <property type="match status" value="1"/>
</dbReference>
<comment type="similarity">
    <text evidence="3 14">Belongs to the glycosyltransferase 39 family.</text>
</comment>
<feature type="domain" description="MIR" evidence="16">
    <location>
        <begin position="501"/>
        <end position="561"/>
    </location>
</feature>
<dbReference type="Pfam" id="PF02815">
    <property type="entry name" value="MIR"/>
    <property type="match status" value="1"/>
</dbReference>
<evidence type="ECO:0000313" key="17">
    <source>
        <dbReference type="EMBL" id="EDK44834.1"/>
    </source>
</evidence>
<keyword evidence="7 14" id="KW-0812">Transmembrane</keyword>
<feature type="transmembrane region" description="Helical" evidence="14">
    <location>
        <begin position="715"/>
        <end position="733"/>
    </location>
</feature>
<evidence type="ECO:0000256" key="2">
    <source>
        <dbReference type="ARBA" id="ARBA00004922"/>
    </source>
</evidence>
<evidence type="ECO:0000259" key="16">
    <source>
        <dbReference type="PROSITE" id="PS50919"/>
    </source>
</evidence>
<keyword evidence="11 14" id="KW-0472">Membrane</keyword>
<dbReference type="Pfam" id="PF16192">
    <property type="entry name" value="PMT_4TMC"/>
    <property type="match status" value="1"/>
</dbReference>
<dbReference type="PANTHER" id="PTHR10050">
    <property type="entry name" value="DOLICHYL-PHOSPHATE-MANNOSE--PROTEIN MANNOSYLTRANSFERASE"/>
    <property type="match status" value="1"/>
</dbReference>
<evidence type="ECO:0000256" key="12">
    <source>
        <dbReference type="ARBA" id="ARBA00045085"/>
    </source>
</evidence>
<comment type="catalytic activity">
    <reaction evidence="13 14">
        <text>a di-trans,poly-cis-dolichyl beta-D-mannosyl phosphate + L-seryl-[protein] = 3-O-(alpha-D-mannosyl)-L-seryl-[protein] + a di-trans,poly-cis-dolichyl phosphate + H(+)</text>
        <dbReference type="Rhea" id="RHEA:17377"/>
        <dbReference type="Rhea" id="RHEA-COMP:9863"/>
        <dbReference type="Rhea" id="RHEA-COMP:13546"/>
        <dbReference type="Rhea" id="RHEA-COMP:19498"/>
        <dbReference type="Rhea" id="RHEA-COMP:19501"/>
        <dbReference type="ChEBI" id="CHEBI:15378"/>
        <dbReference type="ChEBI" id="CHEBI:29999"/>
        <dbReference type="ChEBI" id="CHEBI:57683"/>
        <dbReference type="ChEBI" id="CHEBI:58211"/>
        <dbReference type="ChEBI" id="CHEBI:137321"/>
        <dbReference type="EC" id="2.4.1.109"/>
    </reaction>
</comment>
<feature type="compositionally biased region" description="Low complexity" evidence="15">
    <location>
        <begin position="17"/>
        <end position="32"/>
    </location>
</feature>
<dbReference type="InterPro" id="IPR027005">
    <property type="entry name" value="PMT-like"/>
</dbReference>
<feature type="transmembrane region" description="Helical" evidence="14">
    <location>
        <begin position="745"/>
        <end position="765"/>
    </location>
</feature>
<dbReference type="OrthoDB" id="292747at2759"/>
<name>A5E076_LODEL</name>
<dbReference type="GO" id="GO:0005789">
    <property type="term" value="C:endoplasmic reticulum membrane"/>
    <property type="evidence" value="ECO:0007669"/>
    <property type="project" value="UniProtKB-SubCell"/>
</dbReference>
<comment type="subcellular location">
    <subcellularLocation>
        <location evidence="1 14">Endoplasmic reticulum membrane</location>
        <topology evidence="1 14">Multi-pass membrane protein</topology>
    </subcellularLocation>
</comment>
<evidence type="ECO:0000313" key="18">
    <source>
        <dbReference type="Proteomes" id="UP000001996"/>
    </source>
</evidence>
<dbReference type="eggNOG" id="KOG3359">
    <property type="taxonomic scope" value="Eukaryota"/>
</dbReference>
<evidence type="ECO:0000256" key="3">
    <source>
        <dbReference type="ARBA" id="ARBA00007222"/>
    </source>
</evidence>
<keyword evidence="10 14" id="KW-1133">Transmembrane helix</keyword>
<dbReference type="EC" id="2.4.1.109" evidence="4 14"/>
<dbReference type="KEGG" id="lel:PVL30_003841"/>
<comment type="pathway">
    <text evidence="2 14">Protein modification; protein glycosylation.</text>
</comment>
<evidence type="ECO:0000256" key="14">
    <source>
        <dbReference type="RuleBase" id="RU367007"/>
    </source>
</evidence>
<dbReference type="AlphaFoldDB" id="A5E076"/>
<proteinExistence type="inferred from homology"/>
<evidence type="ECO:0000256" key="4">
    <source>
        <dbReference type="ARBA" id="ARBA00012839"/>
    </source>
</evidence>
<dbReference type="InterPro" id="IPR016093">
    <property type="entry name" value="MIR_motif"/>
</dbReference>
<evidence type="ECO:0000256" key="5">
    <source>
        <dbReference type="ARBA" id="ARBA00022676"/>
    </source>
</evidence>
<dbReference type="InterPro" id="IPR003342">
    <property type="entry name" value="ArnT-like_N"/>
</dbReference>
<dbReference type="InParanoid" id="A5E076"/>
<evidence type="ECO:0000256" key="13">
    <source>
        <dbReference type="ARBA" id="ARBA00045102"/>
    </source>
</evidence>
<comment type="catalytic activity">
    <reaction evidence="12 14">
        <text>a di-trans,poly-cis-dolichyl beta-D-mannosyl phosphate + L-threonyl-[protein] = 3-O-(alpha-D-mannosyl)-L-threonyl-[protein] + a di-trans,poly-cis-dolichyl phosphate + H(+)</text>
        <dbReference type="Rhea" id="RHEA:53396"/>
        <dbReference type="Rhea" id="RHEA-COMP:11060"/>
        <dbReference type="Rhea" id="RHEA-COMP:13547"/>
        <dbReference type="Rhea" id="RHEA-COMP:19498"/>
        <dbReference type="Rhea" id="RHEA-COMP:19501"/>
        <dbReference type="ChEBI" id="CHEBI:15378"/>
        <dbReference type="ChEBI" id="CHEBI:30013"/>
        <dbReference type="ChEBI" id="CHEBI:57683"/>
        <dbReference type="ChEBI" id="CHEBI:58211"/>
        <dbReference type="ChEBI" id="CHEBI:137323"/>
        <dbReference type="EC" id="2.4.1.109"/>
    </reaction>
</comment>
<feature type="domain" description="MIR" evidence="16">
    <location>
        <begin position="439"/>
        <end position="495"/>
    </location>
</feature>
<feature type="transmembrane region" description="Helical" evidence="14">
    <location>
        <begin position="266"/>
        <end position="296"/>
    </location>
</feature>
<feature type="transmembrane region" description="Helical" evidence="14">
    <location>
        <begin position="90"/>
        <end position="109"/>
    </location>
</feature>
<dbReference type="FunCoup" id="A5E076">
    <property type="interactions" value="902"/>
</dbReference>
<dbReference type="InterPro" id="IPR032421">
    <property type="entry name" value="PMT_4TMC"/>
</dbReference>
<dbReference type="Gene3D" id="2.80.10.50">
    <property type="match status" value="1"/>
</dbReference>
<dbReference type="STRING" id="379508.A5E076"/>
<evidence type="ECO:0000256" key="6">
    <source>
        <dbReference type="ARBA" id="ARBA00022679"/>
    </source>
</evidence>
<keyword evidence="6 14" id="KW-0808">Transferase</keyword>
<feature type="region of interest" description="Disordered" evidence="15">
    <location>
        <begin position="1"/>
        <end position="37"/>
    </location>
</feature>
<dbReference type="SUPFAM" id="SSF82109">
    <property type="entry name" value="MIR domain"/>
    <property type="match status" value="1"/>
</dbReference>
<organism evidence="17 18">
    <name type="scientific">Lodderomyces elongisporus (strain ATCC 11503 / CBS 2605 / JCM 1781 / NBRC 1676 / NRRL YB-4239)</name>
    <name type="common">Yeast</name>
    <name type="synonym">Saccharomyces elongisporus</name>
    <dbReference type="NCBI Taxonomy" id="379508"/>
    <lineage>
        <taxon>Eukaryota</taxon>
        <taxon>Fungi</taxon>
        <taxon>Dikarya</taxon>
        <taxon>Ascomycota</taxon>
        <taxon>Saccharomycotina</taxon>
        <taxon>Pichiomycetes</taxon>
        <taxon>Debaryomycetaceae</taxon>
        <taxon>Candida/Lodderomyces clade</taxon>
        <taxon>Lodderomyces</taxon>
    </lineage>
</organism>
<dbReference type="HOGENOM" id="CLU_008438_5_0_1"/>
<keyword evidence="5 14" id="KW-0328">Glycosyltransferase</keyword>
<feature type="transmembrane region" description="Helical" evidence="14">
    <location>
        <begin position="682"/>
        <end position="703"/>
    </location>
</feature>
<dbReference type="GO" id="GO:0004169">
    <property type="term" value="F:dolichyl-phosphate-mannose-protein mannosyltransferase activity"/>
    <property type="evidence" value="ECO:0007669"/>
    <property type="project" value="UniProtKB-UniRule"/>
</dbReference>
<feature type="transmembrane region" description="Helical" evidence="14">
    <location>
        <begin position="316"/>
        <end position="335"/>
    </location>
</feature>
<dbReference type="CDD" id="cd23284">
    <property type="entry name" value="beta-trefoil_MIR_PMT2-like"/>
    <property type="match status" value="1"/>
</dbReference>
<dbReference type="EMBL" id="CH981526">
    <property type="protein sequence ID" value="EDK44834.1"/>
    <property type="molecule type" value="Genomic_DNA"/>
</dbReference>
<keyword evidence="8" id="KW-0677">Repeat</keyword>
<evidence type="ECO:0000256" key="9">
    <source>
        <dbReference type="ARBA" id="ARBA00022824"/>
    </source>
</evidence>
<dbReference type="Pfam" id="PF02366">
    <property type="entry name" value="PMT"/>
    <property type="match status" value="1"/>
</dbReference>
<dbReference type="VEuPathDB" id="FungiDB:LELG_03013"/>
<evidence type="ECO:0000256" key="11">
    <source>
        <dbReference type="ARBA" id="ARBA00023136"/>
    </source>
</evidence>
<evidence type="ECO:0000256" key="8">
    <source>
        <dbReference type="ARBA" id="ARBA00022737"/>
    </source>
</evidence>
<dbReference type="UniPathway" id="UPA00378"/>
<evidence type="ECO:0000256" key="10">
    <source>
        <dbReference type="ARBA" id="ARBA00022989"/>
    </source>
</evidence>
<comment type="function">
    <text evidence="14">Transfers mannose from Dol-P-mannose to Ser or Thr residues on proteins.</text>
</comment>
<dbReference type="SMART" id="SM00472">
    <property type="entry name" value="MIR"/>
    <property type="match status" value="3"/>
</dbReference>
<dbReference type="PROSITE" id="PS50919">
    <property type="entry name" value="MIR"/>
    <property type="match status" value="2"/>
</dbReference>
<keyword evidence="18" id="KW-1185">Reference proteome</keyword>
<evidence type="ECO:0000256" key="15">
    <source>
        <dbReference type="SAM" id="MobiDB-lite"/>
    </source>
</evidence>
<dbReference type="InterPro" id="IPR036300">
    <property type="entry name" value="MIR_dom_sf"/>
</dbReference>
<gene>
    <name evidence="17" type="ORF">LELG_03013</name>
</gene>
<keyword evidence="9 14" id="KW-0256">Endoplasmic reticulum</keyword>
<dbReference type="OMA" id="MCGWDDN"/>
<sequence length="796" mass="90983">MSTSAQPHETKVKLTKSSGSSNNNNNSSSSSNRAKVASIDAKYSDDELSSDESIEDTADALADGDIDLAEKTKRTQYDETKETIESLKKLEAILAPIFFTLLSFFVRFYRISVNSSVVWDEAHFGKFGSYYLRHEFYHDVHPPLGKMLVGLSGYLAGYNGSWDFPSGEKYPEYIDYTKMRLFNATFSALCVPLAYFTMKEIGFTVWTTWLFTLMVCLESSYVTLGKFILLDSMLLFFTVSTVFCFARYNNFNNKQQEFGRKWWKWLLLTGVSIGCVCSVKMVGLFVTSLVGIYTVVDLVTKLQDKSISWKKYACHWSARIIGLIIVPMSIFLLCFKIHFDLLYKSGTGDANMSSLFQANLANSDVGGGPRDVSIVHSVVTLKNQGLSGGLLHSHVQTFPEGSKQQQVTTYSHKDSNNNWIFQRARPLPSYDPSANKTDIEYVIDGMHVRLMHPQTGRNLHTHEIPAPSTKSEWEVACYGNLTIGDAKDNWIVEIMDQQGDEDKLKLHPLTSSFRLKNEVLGCYLGVTGTSLPQWGFRQGEVVCYKNPFKKDKRTWWNIENNRNEILPPAPENFKLPKTRFIRDFIQLNLAMMATNNALLPDPDKQDDLASSFWQWPTLNVGIRMCGWSPDKAKYFMIGSPATTWTSTVGVFIFAFITLYYIVRWQRQFVDFPSNHPQKLQKFIMGGIYPMFGWGLHFMPFVIMGRVTYVHHYVPALYFAMIVFCYEVDAFASIFNRPRASAVSKIVYAAIYVTLYALVAGTFWYLRYFSWGMEGDKKEWKHLQLINSWRVSDDNYI</sequence>
<dbReference type="GeneID" id="5233278"/>
<feature type="transmembrane region" description="Helical" evidence="14">
    <location>
        <begin position="641"/>
        <end position="662"/>
    </location>
</feature>
<dbReference type="FunFam" id="2.80.10.50:FF:000012">
    <property type="entry name" value="Protein O-mannosyl-transferase 1"/>
    <property type="match status" value="1"/>
</dbReference>
<dbReference type="Proteomes" id="UP000001996">
    <property type="component" value="Unassembled WGS sequence"/>
</dbReference>
<protein>
    <recommendedName>
        <fullName evidence="4 14">Dolichyl-phosphate-mannose--protein mannosyltransferase</fullName>
        <ecNumber evidence="4 14">2.4.1.109</ecNumber>
    </recommendedName>
</protein>
<accession>A5E076</accession>
<reference evidence="17 18" key="1">
    <citation type="journal article" date="2009" name="Nature">
        <title>Evolution of pathogenicity and sexual reproduction in eight Candida genomes.</title>
        <authorList>
            <person name="Butler G."/>
            <person name="Rasmussen M.D."/>
            <person name="Lin M.F."/>
            <person name="Santos M.A."/>
            <person name="Sakthikumar S."/>
            <person name="Munro C.A."/>
            <person name="Rheinbay E."/>
            <person name="Grabherr M."/>
            <person name="Forche A."/>
            <person name="Reedy J.L."/>
            <person name="Agrafioti I."/>
            <person name="Arnaud M.B."/>
            <person name="Bates S."/>
            <person name="Brown A.J."/>
            <person name="Brunke S."/>
            <person name="Costanzo M.C."/>
            <person name="Fitzpatrick D.A."/>
            <person name="de Groot P.W."/>
            <person name="Harris D."/>
            <person name="Hoyer L.L."/>
            <person name="Hube B."/>
            <person name="Klis F.M."/>
            <person name="Kodira C."/>
            <person name="Lennard N."/>
            <person name="Logue M.E."/>
            <person name="Martin R."/>
            <person name="Neiman A.M."/>
            <person name="Nikolaou E."/>
            <person name="Quail M.A."/>
            <person name="Quinn J."/>
            <person name="Santos M.C."/>
            <person name="Schmitzberger F.F."/>
            <person name="Sherlock G."/>
            <person name="Shah P."/>
            <person name="Silverstein K.A."/>
            <person name="Skrzypek M.S."/>
            <person name="Soll D."/>
            <person name="Staggs R."/>
            <person name="Stansfield I."/>
            <person name="Stumpf M.P."/>
            <person name="Sudbery P.E."/>
            <person name="Srikantha T."/>
            <person name="Zeng Q."/>
            <person name="Berman J."/>
            <person name="Berriman M."/>
            <person name="Heitman J."/>
            <person name="Gow N.A."/>
            <person name="Lorenz M.C."/>
            <person name="Birren B.W."/>
            <person name="Kellis M."/>
            <person name="Cuomo C.A."/>
        </authorList>
    </citation>
    <scope>NUCLEOTIDE SEQUENCE [LARGE SCALE GENOMIC DNA]</scope>
    <source>
        <strain evidence="18">ATCC 11503 / BCRC 21390 / CBS 2605 / JCM 1781 / NBRC 1676 / NRRL YB-4239</strain>
    </source>
</reference>
<evidence type="ECO:0000256" key="1">
    <source>
        <dbReference type="ARBA" id="ARBA00004477"/>
    </source>
</evidence>
<evidence type="ECO:0000256" key="7">
    <source>
        <dbReference type="ARBA" id="ARBA00022692"/>
    </source>
</evidence>
<feature type="transmembrane region" description="Helical" evidence="14">
    <location>
        <begin position="227"/>
        <end position="246"/>
    </location>
</feature>